<reference evidence="2 3" key="1">
    <citation type="journal article" date="2012" name="Eukaryot. Cell">
        <title>Genome sequence of the Trichosporon asahii environmental strain CBS 8904.</title>
        <authorList>
            <person name="Yang R.Y."/>
            <person name="Li H.T."/>
            <person name="Zhu H."/>
            <person name="Zhou G.P."/>
            <person name="Wang M."/>
            <person name="Wang L."/>
        </authorList>
    </citation>
    <scope>NUCLEOTIDE SEQUENCE [LARGE SCALE GENOMIC DNA]</scope>
    <source>
        <strain evidence="2 3">CBS 8904</strain>
    </source>
</reference>
<accession>K1VAD6</accession>
<feature type="region of interest" description="Disordered" evidence="1">
    <location>
        <begin position="410"/>
        <end position="435"/>
    </location>
</feature>
<proteinExistence type="predicted"/>
<dbReference type="EMBL" id="AMBO01000328">
    <property type="protein sequence ID" value="EKD00995.1"/>
    <property type="molecule type" value="Genomic_DNA"/>
</dbReference>
<dbReference type="AlphaFoldDB" id="K1VAD6"/>
<protein>
    <submittedName>
        <fullName evidence="2">Uncharacterized protein</fullName>
    </submittedName>
</protein>
<gene>
    <name evidence="2" type="ORF">A1Q2_04682</name>
</gene>
<dbReference type="Proteomes" id="UP000006757">
    <property type="component" value="Unassembled WGS sequence"/>
</dbReference>
<feature type="region of interest" description="Disordered" evidence="1">
    <location>
        <begin position="487"/>
        <end position="523"/>
    </location>
</feature>
<comment type="caution">
    <text evidence="2">The sequence shown here is derived from an EMBL/GenBank/DDBJ whole genome shotgun (WGS) entry which is preliminary data.</text>
</comment>
<evidence type="ECO:0000313" key="3">
    <source>
        <dbReference type="Proteomes" id="UP000006757"/>
    </source>
</evidence>
<evidence type="ECO:0000313" key="2">
    <source>
        <dbReference type="EMBL" id="EKD00995.1"/>
    </source>
</evidence>
<name>K1VAD6_TRIAC</name>
<dbReference type="HOGENOM" id="CLU_520908_0_0_1"/>
<organism evidence="2 3">
    <name type="scientific">Trichosporon asahii var. asahii (strain CBS 8904)</name>
    <name type="common">Yeast</name>
    <dbReference type="NCBI Taxonomy" id="1220162"/>
    <lineage>
        <taxon>Eukaryota</taxon>
        <taxon>Fungi</taxon>
        <taxon>Dikarya</taxon>
        <taxon>Basidiomycota</taxon>
        <taxon>Agaricomycotina</taxon>
        <taxon>Tremellomycetes</taxon>
        <taxon>Trichosporonales</taxon>
        <taxon>Trichosporonaceae</taxon>
        <taxon>Trichosporon</taxon>
    </lineage>
</organism>
<dbReference type="InParanoid" id="K1VAD6"/>
<keyword evidence="3" id="KW-1185">Reference proteome</keyword>
<sequence length="523" mass="57215">MSKVAAFDDEPTFYDCETHVPAAPPGHIAMQSLEIMALVGKATIADLGDGRYAIVLLNMHRGAIKHDPLLAQDRSELQLTADAANQRRMGAYMSYILANGCSNDRSFMERMYEVGEDAVPTDMHAELKRLRTIVVGREAVIHSLRARTAMAKGAVMGERVGKGTEEGRERYETRLAAWREENPATRLSNAMAPDEALLSLATEADYVPLDVVVVHCPACGVYVSGADSFGKYKILHACPSRVSSTTATSTRAVYTRKGLSETVMNWASQAILYPCFADQVKPLGLFEMITEELLLHNDTSVYLAAWGWKRLIPSDLERLSLPHTFVEASSSEEWGIANAIGVALAHSPGLPELETQKIPMGKDSLRKFLAKTTESGKLYRCAKHDCHWVRPYKPRSHDCVSEAGTFFPPEFTKGKGKKRASPGGEPPKGNRHSQSMTELGTFNFHDLPKAIKHRAWASFISASNPLGVDARLFQLARDTFEPVFSPAFGPTEVSERSNKQGPSQRAAQYADKVGAAASAGATS</sequence>
<evidence type="ECO:0000256" key="1">
    <source>
        <dbReference type="SAM" id="MobiDB-lite"/>
    </source>
</evidence>
<feature type="compositionally biased region" description="Low complexity" evidence="1">
    <location>
        <begin position="514"/>
        <end position="523"/>
    </location>
</feature>